<gene>
    <name evidence="4" type="ORF">Q4F19_18875</name>
</gene>
<protein>
    <submittedName>
        <fullName evidence="4">Choice-of-anchor A family protein</fullName>
    </submittedName>
</protein>
<name>A0ABT8YDP6_9SPHN</name>
<dbReference type="Pfam" id="PF20597">
    <property type="entry name" value="pAdhesive_15"/>
    <property type="match status" value="1"/>
</dbReference>
<dbReference type="InterPro" id="IPR026588">
    <property type="entry name" value="Choice_anch_A"/>
</dbReference>
<dbReference type="Proteomes" id="UP001169764">
    <property type="component" value="Unassembled WGS sequence"/>
</dbReference>
<accession>A0ABT8YDP6</accession>
<evidence type="ECO:0000259" key="3">
    <source>
        <dbReference type="Pfam" id="PF20597"/>
    </source>
</evidence>
<dbReference type="EMBL" id="JAUOTP010000010">
    <property type="protein sequence ID" value="MDO6416455.1"/>
    <property type="molecule type" value="Genomic_DNA"/>
</dbReference>
<evidence type="ECO:0000313" key="5">
    <source>
        <dbReference type="Proteomes" id="UP001169764"/>
    </source>
</evidence>
<feature type="transmembrane region" description="Helical" evidence="1">
    <location>
        <begin position="331"/>
        <end position="348"/>
    </location>
</feature>
<evidence type="ECO:0000256" key="2">
    <source>
        <dbReference type="SAM" id="SignalP"/>
    </source>
</evidence>
<feature type="chain" id="PRO_5046627650" evidence="2">
    <location>
        <begin position="25"/>
        <end position="361"/>
    </location>
</feature>
<feature type="signal peptide" evidence="2">
    <location>
        <begin position="1"/>
        <end position="24"/>
    </location>
</feature>
<sequence>MRARFALAALACSAGLTIAMPASAATFTSAQYAQAVAGAQKMQELNLVVFGNAASTSEIEGKAFVGGNLSLGGNVGAGADANHQGYKVNADVATLTVGGTASGGIHVKNGIGVPTVTANVGVNSSDTYFDGTTGTLNAGGTISGLNNTGTGNANVAGLKTSIDNQTSTLMSNMSTLSQILASYTANTTFNASDQNNLNFSTASSASLLVASIDGSKLASGTLFLPTLAAGQILVVNVSGNGLTMGANPGGAGNADNQNVIWNFTGTGTMTFNNWNGSILATGATVKNNSQLNGTVVASVFDGHGEVHLGTFSGSLQTLVPAAFSVSAVPETATWMMMILGFGAVGAALRGQRRRAGQLPTR</sequence>
<reference evidence="4" key="1">
    <citation type="submission" date="2023-07" db="EMBL/GenBank/DDBJ databases">
        <authorList>
            <person name="Kim M."/>
        </authorList>
    </citation>
    <scope>NUCLEOTIDE SEQUENCE</scope>
    <source>
        <strain evidence="4">BIUV-7</strain>
    </source>
</reference>
<organism evidence="4 5">
    <name type="scientific">Sphingomonas natans</name>
    <dbReference type="NCBI Taxonomy" id="3063330"/>
    <lineage>
        <taxon>Bacteria</taxon>
        <taxon>Pseudomonadati</taxon>
        <taxon>Pseudomonadota</taxon>
        <taxon>Alphaproteobacteria</taxon>
        <taxon>Sphingomonadales</taxon>
        <taxon>Sphingomonadaceae</taxon>
        <taxon>Sphingomonas</taxon>
    </lineage>
</organism>
<comment type="caution">
    <text evidence="4">The sequence shown here is derived from an EMBL/GenBank/DDBJ whole genome shotgun (WGS) entry which is preliminary data.</text>
</comment>
<dbReference type="NCBIfam" id="NF035944">
    <property type="entry name" value="PEPxxWA-CTERM"/>
    <property type="match status" value="1"/>
</dbReference>
<proteinExistence type="predicted"/>
<keyword evidence="1" id="KW-0812">Transmembrane</keyword>
<feature type="domain" description="Choice-of-anchor A" evidence="3">
    <location>
        <begin position="42"/>
        <end position="308"/>
    </location>
</feature>
<dbReference type="RefSeq" id="WP_303546001.1">
    <property type="nucleotide sequence ID" value="NZ_JAUOTP010000010.1"/>
</dbReference>
<keyword evidence="5" id="KW-1185">Reference proteome</keyword>
<evidence type="ECO:0000256" key="1">
    <source>
        <dbReference type="SAM" id="Phobius"/>
    </source>
</evidence>
<keyword evidence="2" id="KW-0732">Signal</keyword>
<keyword evidence="1" id="KW-1133">Transmembrane helix</keyword>
<dbReference type="NCBIfam" id="TIGR04215">
    <property type="entry name" value="choice_anch_A"/>
    <property type="match status" value="1"/>
</dbReference>
<keyword evidence="1" id="KW-0472">Membrane</keyword>
<evidence type="ECO:0000313" key="4">
    <source>
        <dbReference type="EMBL" id="MDO6416455.1"/>
    </source>
</evidence>